<dbReference type="HOGENOM" id="CLU_3070161_0_0_1"/>
<keyword evidence="1" id="KW-0732">Signal</keyword>
<accession>A0A0C2X1I0</accession>
<evidence type="ECO:0000313" key="3">
    <source>
        <dbReference type="Proteomes" id="UP000054097"/>
    </source>
</evidence>
<protein>
    <submittedName>
        <fullName evidence="2">Uncharacterized protein</fullName>
    </submittedName>
</protein>
<reference evidence="3" key="2">
    <citation type="submission" date="2015-01" db="EMBL/GenBank/DDBJ databases">
        <title>Evolutionary Origins and Diversification of the Mycorrhizal Mutualists.</title>
        <authorList>
            <consortium name="DOE Joint Genome Institute"/>
            <consortium name="Mycorrhizal Genomics Consortium"/>
            <person name="Kohler A."/>
            <person name="Kuo A."/>
            <person name="Nagy L.G."/>
            <person name="Floudas D."/>
            <person name="Copeland A."/>
            <person name="Barry K.W."/>
            <person name="Cichocki N."/>
            <person name="Veneault-Fourrey C."/>
            <person name="LaButti K."/>
            <person name="Lindquist E.A."/>
            <person name="Lipzen A."/>
            <person name="Lundell T."/>
            <person name="Morin E."/>
            <person name="Murat C."/>
            <person name="Riley R."/>
            <person name="Ohm R."/>
            <person name="Sun H."/>
            <person name="Tunlid A."/>
            <person name="Henrissat B."/>
            <person name="Grigoriev I.V."/>
            <person name="Hibbett D.S."/>
            <person name="Martin F."/>
        </authorList>
    </citation>
    <scope>NUCLEOTIDE SEQUENCE [LARGE SCALE GENOMIC DNA]</scope>
    <source>
        <strain evidence="3">MAFF 305830</strain>
    </source>
</reference>
<dbReference type="Proteomes" id="UP000054097">
    <property type="component" value="Unassembled WGS sequence"/>
</dbReference>
<dbReference type="EMBL" id="KN824338">
    <property type="protein sequence ID" value="KIM23367.1"/>
    <property type="molecule type" value="Genomic_DNA"/>
</dbReference>
<dbReference type="AlphaFoldDB" id="A0A0C2X1I0"/>
<feature type="chain" id="PRO_5002158376" evidence="1">
    <location>
        <begin position="17"/>
        <end position="53"/>
    </location>
</feature>
<sequence>MSFLGLLGVLWVRGLAVDAGSLLVSVSVEYRTGFCRFSLDCLWSLGYRAHALL</sequence>
<feature type="signal peptide" evidence="1">
    <location>
        <begin position="1"/>
        <end position="16"/>
    </location>
</feature>
<keyword evidence="3" id="KW-1185">Reference proteome</keyword>
<name>A0A0C2X1I0_SERVB</name>
<reference evidence="2 3" key="1">
    <citation type="submission" date="2014-04" db="EMBL/GenBank/DDBJ databases">
        <authorList>
            <consortium name="DOE Joint Genome Institute"/>
            <person name="Kuo A."/>
            <person name="Zuccaro A."/>
            <person name="Kohler A."/>
            <person name="Nagy L.G."/>
            <person name="Floudas D."/>
            <person name="Copeland A."/>
            <person name="Barry K.W."/>
            <person name="Cichocki N."/>
            <person name="Veneault-Fourrey C."/>
            <person name="LaButti K."/>
            <person name="Lindquist E.A."/>
            <person name="Lipzen A."/>
            <person name="Lundell T."/>
            <person name="Morin E."/>
            <person name="Murat C."/>
            <person name="Sun H."/>
            <person name="Tunlid A."/>
            <person name="Henrissat B."/>
            <person name="Grigoriev I.V."/>
            <person name="Hibbett D.S."/>
            <person name="Martin F."/>
            <person name="Nordberg H.P."/>
            <person name="Cantor M.N."/>
            <person name="Hua S.X."/>
        </authorList>
    </citation>
    <scope>NUCLEOTIDE SEQUENCE [LARGE SCALE GENOMIC DNA]</scope>
    <source>
        <strain evidence="2 3">MAFF 305830</strain>
    </source>
</reference>
<gene>
    <name evidence="2" type="ORF">M408DRAFT_332383</name>
</gene>
<organism evidence="2 3">
    <name type="scientific">Serendipita vermifera MAFF 305830</name>
    <dbReference type="NCBI Taxonomy" id="933852"/>
    <lineage>
        <taxon>Eukaryota</taxon>
        <taxon>Fungi</taxon>
        <taxon>Dikarya</taxon>
        <taxon>Basidiomycota</taxon>
        <taxon>Agaricomycotina</taxon>
        <taxon>Agaricomycetes</taxon>
        <taxon>Sebacinales</taxon>
        <taxon>Serendipitaceae</taxon>
        <taxon>Serendipita</taxon>
    </lineage>
</organism>
<proteinExistence type="predicted"/>
<evidence type="ECO:0000256" key="1">
    <source>
        <dbReference type="SAM" id="SignalP"/>
    </source>
</evidence>
<evidence type="ECO:0000313" key="2">
    <source>
        <dbReference type="EMBL" id="KIM23367.1"/>
    </source>
</evidence>